<reference evidence="1 2" key="2">
    <citation type="journal article" date="2022" name="Mol. Ecol. Resour.">
        <title>The genomes of chicory, endive, great burdock and yacon provide insights into Asteraceae paleo-polyploidization history and plant inulin production.</title>
        <authorList>
            <person name="Fan W."/>
            <person name="Wang S."/>
            <person name="Wang H."/>
            <person name="Wang A."/>
            <person name="Jiang F."/>
            <person name="Liu H."/>
            <person name="Zhao H."/>
            <person name="Xu D."/>
            <person name="Zhang Y."/>
        </authorList>
    </citation>
    <scope>NUCLEOTIDE SEQUENCE [LARGE SCALE GENOMIC DNA]</scope>
    <source>
        <strain evidence="2">cv. Yunnan</strain>
        <tissue evidence="1">Leaves</tissue>
    </source>
</reference>
<dbReference type="EMBL" id="CM042024">
    <property type="protein sequence ID" value="KAI3809626.1"/>
    <property type="molecule type" value="Genomic_DNA"/>
</dbReference>
<evidence type="ECO:0000313" key="1">
    <source>
        <dbReference type="EMBL" id="KAI3809626.1"/>
    </source>
</evidence>
<evidence type="ECO:0000313" key="2">
    <source>
        <dbReference type="Proteomes" id="UP001056120"/>
    </source>
</evidence>
<sequence>MDVLVEKDFDISARAGGAMKAYVKTYTVNVTTSLEIRLYWAGKGTLNIPTRGNYGPLISAISVDPNFGLLKNENGVSRRNVAVILVGAASASILILVVLWRCGFLCHRDTMELDLHGLELNTGSFTLRQIKIATNNFDVANKIGEGGFGSVYKFNAIITLQESLFFTSFSGYMAPEYAMRGYLTDKADVYSYGIVLLEIVSGMANLADRANENQFVLLDRAIALKATGNLMDLVDPKLGSEYDIPEMMVVINLALLCTAISPTNRPTMSWVVSMLEGRIVPKTFIAEQSVSMTEMDHHKMMKQLESMNEKQMEEIMPFTDSSTSAANLYPEDRFSEHLQKSESDSKKLLSLTE</sequence>
<proteinExistence type="predicted"/>
<protein>
    <submittedName>
        <fullName evidence="1">Uncharacterized protein</fullName>
    </submittedName>
</protein>
<gene>
    <name evidence="1" type="ORF">L1987_19222</name>
</gene>
<keyword evidence="2" id="KW-1185">Reference proteome</keyword>
<reference evidence="2" key="1">
    <citation type="journal article" date="2022" name="Mol. Ecol. Resour.">
        <title>The genomes of chicory, endive, great burdock and yacon provide insights into Asteraceae palaeo-polyploidization history and plant inulin production.</title>
        <authorList>
            <person name="Fan W."/>
            <person name="Wang S."/>
            <person name="Wang H."/>
            <person name="Wang A."/>
            <person name="Jiang F."/>
            <person name="Liu H."/>
            <person name="Zhao H."/>
            <person name="Xu D."/>
            <person name="Zhang Y."/>
        </authorList>
    </citation>
    <scope>NUCLEOTIDE SEQUENCE [LARGE SCALE GENOMIC DNA]</scope>
    <source>
        <strain evidence="2">cv. Yunnan</strain>
    </source>
</reference>
<dbReference type="Proteomes" id="UP001056120">
    <property type="component" value="Linkage Group LG07"/>
</dbReference>
<comment type="caution">
    <text evidence="1">The sequence shown here is derived from an EMBL/GenBank/DDBJ whole genome shotgun (WGS) entry which is preliminary data.</text>
</comment>
<accession>A0ACB9IQ61</accession>
<organism evidence="1 2">
    <name type="scientific">Smallanthus sonchifolius</name>
    <dbReference type="NCBI Taxonomy" id="185202"/>
    <lineage>
        <taxon>Eukaryota</taxon>
        <taxon>Viridiplantae</taxon>
        <taxon>Streptophyta</taxon>
        <taxon>Embryophyta</taxon>
        <taxon>Tracheophyta</taxon>
        <taxon>Spermatophyta</taxon>
        <taxon>Magnoliopsida</taxon>
        <taxon>eudicotyledons</taxon>
        <taxon>Gunneridae</taxon>
        <taxon>Pentapetalae</taxon>
        <taxon>asterids</taxon>
        <taxon>campanulids</taxon>
        <taxon>Asterales</taxon>
        <taxon>Asteraceae</taxon>
        <taxon>Asteroideae</taxon>
        <taxon>Heliantheae alliance</taxon>
        <taxon>Millerieae</taxon>
        <taxon>Smallanthus</taxon>
    </lineage>
</organism>
<name>A0ACB9IQ61_9ASTR</name>